<dbReference type="Proteomes" id="UP000001056">
    <property type="component" value="Unassembled WGS sequence"/>
</dbReference>
<dbReference type="HOGENOM" id="CLU_1749423_0_0_1"/>
<reference evidence="3" key="1">
    <citation type="journal article" date="2015" name="Genome Announc.">
        <title>Draft genome sequence of the cellulolytic fungus Chaetomium globosum.</title>
        <authorList>
            <person name="Cuomo C.A."/>
            <person name="Untereiner W.A."/>
            <person name="Ma L.-J."/>
            <person name="Grabherr M."/>
            <person name="Birren B.W."/>
        </authorList>
    </citation>
    <scope>NUCLEOTIDE SEQUENCE [LARGE SCALE GENOMIC DNA]</scope>
    <source>
        <strain evidence="3">ATCC 6205 / CBS 148.51 / DSM 1962 / NBRC 6347 / NRRL 1970</strain>
    </source>
</reference>
<organism evidence="2 3">
    <name type="scientific">Chaetomium globosum (strain ATCC 6205 / CBS 148.51 / DSM 1962 / NBRC 6347 / NRRL 1970)</name>
    <name type="common">Soil fungus</name>
    <dbReference type="NCBI Taxonomy" id="306901"/>
    <lineage>
        <taxon>Eukaryota</taxon>
        <taxon>Fungi</taxon>
        <taxon>Dikarya</taxon>
        <taxon>Ascomycota</taxon>
        <taxon>Pezizomycotina</taxon>
        <taxon>Sordariomycetes</taxon>
        <taxon>Sordariomycetidae</taxon>
        <taxon>Sordariales</taxon>
        <taxon>Chaetomiaceae</taxon>
        <taxon>Chaetomium</taxon>
    </lineage>
</organism>
<gene>
    <name evidence="2" type="ORF">CHGG_05198</name>
</gene>
<dbReference type="GeneID" id="4391929"/>
<sequence>MLPSLLVAPLLAVVALAAPSPDLEDRAVKSCTLKTTTAVKYRKCASTSCTAVGQYAKGAKVKVSCVKSGQSIKGETLQASSTLSDRDPLAFFATWQLTIVRPFALLARTPPFVCGIDLRDCLRCLKASSCLLQWSLQHSGYENGMDVDR</sequence>
<feature type="chain" id="PRO_5004208754" evidence="1">
    <location>
        <begin position="18"/>
        <end position="149"/>
    </location>
</feature>
<keyword evidence="1" id="KW-0732">Signal</keyword>
<proteinExistence type="predicted"/>
<dbReference type="AlphaFoldDB" id="Q2GZ48"/>
<evidence type="ECO:0000256" key="1">
    <source>
        <dbReference type="SAM" id="SignalP"/>
    </source>
</evidence>
<dbReference type="InParanoid" id="Q2GZ48"/>
<evidence type="ECO:0000313" key="3">
    <source>
        <dbReference type="Proteomes" id="UP000001056"/>
    </source>
</evidence>
<dbReference type="EMBL" id="CH408032">
    <property type="protein sequence ID" value="EAQ88579.1"/>
    <property type="molecule type" value="Genomic_DNA"/>
</dbReference>
<accession>Q2GZ48</accession>
<dbReference type="VEuPathDB" id="FungiDB:CHGG_05198"/>
<protein>
    <submittedName>
        <fullName evidence="2">Uncharacterized protein</fullName>
    </submittedName>
</protein>
<dbReference type="RefSeq" id="XP_001224412.1">
    <property type="nucleotide sequence ID" value="XM_001224411.1"/>
</dbReference>
<evidence type="ECO:0000313" key="2">
    <source>
        <dbReference type="EMBL" id="EAQ88579.1"/>
    </source>
</evidence>
<feature type="signal peptide" evidence="1">
    <location>
        <begin position="1"/>
        <end position="17"/>
    </location>
</feature>
<keyword evidence="3" id="KW-1185">Reference proteome</keyword>
<dbReference type="OrthoDB" id="2251794at2759"/>
<name>Q2GZ48_CHAGB</name>